<dbReference type="InterPro" id="IPR003115">
    <property type="entry name" value="ParB_N"/>
</dbReference>
<dbReference type="EMBL" id="JACHJS010000001">
    <property type="protein sequence ID" value="MBB4965414.1"/>
    <property type="molecule type" value="Genomic_DNA"/>
</dbReference>
<evidence type="ECO:0000259" key="2">
    <source>
        <dbReference type="SMART" id="SM00470"/>
    </source>
</evidence>
<sequence length="328" mass="35888">MDVRIAGVVEPDPSSNTCQESDDPDSRFTLVTLPVCDLLRSESPRTAGESEEHAKLLAESHGELPPILVHRETMTVIDGAHRLRAAELRGERMIRAQLFDGSEIDAFVLAVEANTTHGLPLSRADRLAAATRIIESRPQWSDRAVARVAGISARTVGVIRRRASADRAQLPARVGRDGRTRPLSTAAGRRIAADLLRSNPGDSLRRIAAAAGISTGTVRDVRDRIDRGEDPVPPKSRRAEEHAVEVIAPRVGDSLSIARNLRMDPALRFSETGRSLIRLLDAHVPILEDRERLATNVPPHAAGMVAELARGYAEIWQRFAREVERGGR</sequence>
<evidence type="ECO:0000256" key="1">
    <source>
        <dbReference type="SAM" id="MobiDB-lite"/>
    </source>
</evidence>
<dbReference type="Gene3D" id="3.90.1530.10">
    <property type="entry name" value="Conserved hypothetical protein from pyrococcus furiosus pfu- 392566-001, ParB domain"/>
    <property type="match status" value="1"/>
</dbReference>
<dbReference type="InterPro" id="IPR036086">
    <property type="entry name" value="ParB/Sulfiredoxin_sf"/>
</dbReference>
<accession>A0A7W7T2K9</accession>
<dbReference type="Proteomes" id="UP000542674">
    <property type="component" value="Unassembled WGS sequence"/>
</dbReference>
<feature type="region of interest" description="Disordered" evidence="1">
    <location>
        <begin position="1"/>
        <end position="24"/>
    </location>
</feature>
<dbReference type="Pfam" id="PF02195">
    <property type="entry name" value="ParB_N"/>
    <property type="match status" value="1"/>
</dbReference>
<feature type="domain" description="ParB-like N-terminal" evidence="2">
    <location>
        <begin position="31"/>
        <end position="115"/>
    </location>
</feature>
<proteinExistence type="predicted"/>
<gene>
    <name evidence="3" type="ORF">F4559_002773</name>
</gene>
<evidence type="ECO:0000313" key="3">
    <source>
        <dbReference type="EMBL" id="MBB4965414.1"/>
    </source>
</evidence>
<comment type="caution">
    <text evidence="3">The sequence shown here is derived from an EMBL/GenBank/DDBJ whole genome shotgun (WGS) entry which is preliminary data.</text>
</comment>
<dbReference type="AlphaFoldDB" id="A0A7W7T2K9"/>
<reference evidence="3 4" key="1">
    <citation type="submission" date="2020-08" db="EMBL/GenBank/DDBJ databases">
        <title>Sequencing the genomes of 1000 actinobacteria strains.</title>
        <authorList>
            <person name="Klenk H.-P."/>
        </authorList>
    </citation>
    <scope>NUCLEOTIDE SEQUENCE [LARGE SCALE GENOMIC DNA]</scope>
    <source>
        <strain evidence="3 4">DSM 45084</strain>
    </source>
</reference>
<dbReference type="SUPFAM" id="SSF110849">
    <property type="entry name" value="ParB/Sulfiredoxin"/>
    <property type="match status" value="1"/>
</dbReference>
<name>A0A7W7T2K9_9PSEU</name>
<dbReference type="SMART" id="SM00470">
    <property type="entry name" value="ParB"/>
    <property type="match status" value="1"/>
</dbReference>
<keyword evidence="4" id="KW-1185">Reference proteome</keyword>
<evidence type="ECO:0000313" key="4">
    <source>
        <dbReference type="Proteomes" id="UP000542674"/>
    </source>
</evidence>
<dbReference type="RefSeq" id="WP_312865630.1">
    <property type="nucleotide sequence ID" value="NZ_BAABAI010000001.1"/>
</dbReference>
<organism evidence="3 4">
    <name type="scientific">Saccharothrix violaceirubra</name>
    <dbReference type="NCBI Taxonomy" id="413306"/>
    <lineage>
        <taxon>Bacteria</taxon>
        <taxon>Bacillati</taxon>
        <taxon>Actinomycetota</taxon>
        <taxon>Actinomycetes</taxon>
        <taxon>Pseudonocardiales</taxon>
        <taxon>Pseudonocardiaceae</taxon>
        <taxon>Saccharothrix</taxon>
    </lineage>
</organism>
<protein>
    <submittedName>
        <fullName evidence="3">ParB-like chromosome segregation protein Spo0J</fullName>
    </submittedName>
</protein>